<dbReference type="InterPro" id="IPR022928">
    <property type="entry name" value="RNA_2'-PTrans_KptA"/>
</dbReference>
<name>A0A521BK56_9BACT</name>
<keyword evidence="2 5" id="KW-0808">Transferase</keyword>
<gene>
    <name evidence="5" type="primary">kptA</name>
    <name evidence="6" type="ORF">SAMN06265218_103159</name>
</gene>
<evidence type="ECO:0000256" key="4">
    <source>
        <dbReference type="ARBA" id="ARBA00025212"/>
    </source>
</evidence>
<dbReference type="RefSeq" id="WP_142713386.1">
    <property type="nucleotide sequence ID" value="NZ_FXTH01000003.1"/>
</dbReference>
<dbReference type="GO" id="GO:0003950">
    <property type="term" value="F:NAD+ poly-ADP-ribosyltransferase activity"/>
    <property type="evidence" value="ECO:0007669"/>
    <property type="project" value="InterPro"/>
</dbReference>
<dbReference type="InterPro" id="IPR042081">
    <property type="entry name" value="RNA_2'-PTrans_C"/>
</dbReference>
<dbReference type="Gene3D" id="3.20.170.30">
    <property type="match status" value="1"/>
</dbReference>
<dbReference type="OrthoDB" id="4537997at2"/>
<evidence type="ECO:0000256" key="3">
    <source>
        <dbReference type="ARBA" id="ARBA00023027"/>
    </source>
</evidence>
<sequence length="184" mass="20669">MENEGVRSASKFLSYVLRHHPEAIDLEVDSHGWASIRELIQKASQQGRRLDRSLINKIIDESARQRFNLSADGRFIRAGYGHSIDVDLQLRPRIPPDPLFHGTAKQFLPSILSEGLRAGGRNFVHLSAEKKNARIIGKPHGRPVVLCINTAGMSRSEYPFYQSGSDPGIWLVKSVPVQFLEKKC</sequence>
<dbReference type="EC" id="2.7.1.-" evidence="5"/>
<dbReference type="GO" id="GO:0000215">
    <property type="term" value="F:tRNA 2'-phosphotransferase activity"/>
    <property type="evidence" value="ECO:0007669"/>
    <property type="project" value="TreeGrafter"/>
</dbReference>
<organism evidence="6 7">
    <name type="scientific">Fodinibius sediminis</name>
    <dbReference type="NCBI Taxonomy" id="1214077"/>
    <lineage>
        <taxon>Bacteria</taxon>
        <taxon>Pseudomonadati</taxon>
        <taxon>Balneolota</taxon>
        <taxon>Balneolia</taxon>
        <taxon>Balneolales</taxon>
        <taxon>Balneolaceae</taxon>
        <taxon>Fodinibius</taxon>
    </lineage>
</organism>
<dbReference type="HAMAP" id="MF_00299">
    <property type="entry name" value="KptA"/>
    <property type="match status" value="1"/>
</dbReference>
<dbReference type="SUPFAM" id="SSF56399">
    <property type="entry name" value="ADP-ribosylation"/>
    <property type="match status" value="1"/>
</dbReference>
<dbReference type="Pfam" id="PF01885">
    <property type="entry name" value="PTS_2-RNA"/>
    <property type="match status" value="1"/>
</dbReference>
<evidence type="ECO:0000256" key="2">
    <source>
        <dbReference type="ARBA" id="ARBA00022679"/>
    </source>
</evidence>
<dbReference type="EMBL" id="FXTH01000003">
    <property type="protein sequence ID" value="SMO47040.1"/>
    <property type="molecule type" value="Genomic_DNA"/>
</dbReference>
<protein>
    <recommendedName>
        <fullName evidence="5">Probable RNA 2'-phosphotransferase</fullName>
        <ecNumber evidence="5">2.7.1.-</ecNumber>
    </recommendedName>
</protein>
<comment type="function">
    <text evidence="4 5">Removes the 2'-phosphate from RNA via an intermediate in which the phosphate is ADP-ribosylated by NAD followed by a presumed transesterification to release the RNA and generate ADP-ribose 1''-2''-cyclic phosphate (APPR&gt;P). May function as an ADP-ribosylase.</text>
</comment>
<reference evidence="6 7" key="1">
    <citation type="submission" date="2017-05" db="EMBL/GenBank/DDBJ databases">
        <authorList>
            <person name="Varghese N."/>
            <person name="Submissions S."/>
        </authorList>
    </citation>
    <scope>NUCLEOTIDE SEQUENCE [LARGE SCALE GENOMIC DNA]</scope>
    <source>
        <strain evidence="6 7">DSM 21194</strain>
    </source>
</reference>
<dbReference type="Proteomes" id="UP000317593">
    <property type="component" value="Unassembled WGS sequence"/>
</dbReference>
<dbReference type="AlphaFoldDB" id="A0A521BK56"/>
<dbReference type="InterPro" id="IPR042080">
    <property type="entry name" value="RNA_2'-PTrans_N"/>
</dbReference>
<dbReference type="PANTHER" id="PTHR12684:SF2">
    <property type="entry name" value="TRNA 2'-PHOSPHOTRANSFERASE 1"/>
    <property type="match status" value="1"/>
</dbReference>
<keyword evidence="7" id="KW-1185">Reference proteome</keyword>
<dbReference type="PANTHER" id="PTHR12684">
    <property type="entry name" value="PUTATIVE PHOSPHOTRANSFERASE"/>
    <property type="match status" value="1"/>
</dbReference>
<dbReference type="Gene3D" id="1.10.10.970">
    <property type="entry name" value="RNA 2'-phosphotransferase, Tpt1/KptA family, N-terminal domain"/>
    <property type="match status" value="1"/>
</dbReference>
<evidence type="ECO:0000256" key="5">
    <source>
        <dbReference type="HAMAP-Rule" id="MF_00299"/>
    </source>
</evidence>
<evidence type="ECO:0000256" key="1">
    <source>
        <dbReference type="ARBA" id="ARBA00009836"/>
    </source>
</evidence>
<keyword evidence="3 5" id="KW-0520">NAD</keyword>
<dbReference type="InterPro" id="IPR002745">
    <property type="entry name" value="Ptrans_KptA/Tpt1"/>
</dbReference>
<accession>A0A521BK56</accession>
<evidence type="ECO:0000313" key="6">
    <source>
        <dbReference type="EMBL" id="SMO47040.1"/>
    </source>
</evidence>
<proteinExistence type="inferred from homology"/>
<evidence type="ECO:0000313" key="7">
    <source>
        <dbReference type="Proteomes" id="UP000317593"/>
    </source>
</evidence>
<dbReference type="GO" id="GO:0006388">
    <property type="term" value="P:tRNA splicing, via endonucleolytic cleavage and ligation"/>
    <property type="evidence" value="ECO:0007669"/>
    <property type="project" value="UniProtKB-UniRule"/>
</dbReference>
<comment type="similarity">
    <text evidence="1 5">Belongs to the KptA/TPT1 family.</text>
</comment>